<dbReference type="InterPro" id="IPR004089">
    <property type="entry name" value="MCPsignal_dom"/>
</dbReference>
<dbReference type="PANTHER" id="PTHR43531:SF11">
    <property type="entry name" value="METHYL-ACCEPTING CHEMOTAXIS PROTEIN 3"/>
    <property type="match status" value="1"/>
</dbReference>
<protein>
    <submittedName>
        <fullName evidence="7">HAMP domain protein</fullName>
    </submittedName>
</protein>
<keyword evidence="4" id="KW-1133">Transmembrane helix</keyword>
<proteinExistence type="inferred from homology"/>
<dbReference type="Gene3D" id="1.10.287.950">
    <property type="entry name" value="Methyl-accepting chemotaxis protein"/>
    <property type="match status" value="1"/>
</dbReference>
<reference evidence="8" key="1">
    <citation type="submission" date="2015-01" db="EMBL/GenBank/DDBJ databases">
        <authorList>
            <person name="Manzoor Shahid"/>
            <person name="Zubair Saima"/>
        </authorList>
    </citation>
    <scope>NUCLEOTIDE SEQUENCE [LARGE SCALE GENOMIC DNA]</scope>
    <source>
        <strain evidence="8">V1</strain>
    </source>
</reference>
<dbReference type="Proteomes" id="UP000042527">
    <property type="component" value="Unassembled WGS sequence"/>
</dbReference>
<dbReference type="GO" id="GO:0004888">
    <property type="term" value="F:transmembrane signaling receptor activity"/>
    <property type="evidence" value="ECO:0007669"/>
    <property type="project" value="TreeGrafter"/>
</dbReference>
<keyword evidence="4" id="KW-0472">Membrane</keyword>
<dbReference type="InterPro" id="IPR003660">
    <property type="entry name" value="HAMP_dom"/>
</dbReference>
<dbReference type="CDD" id="cd06225">
    <property type="entry name" value="HAMP"/>
    <property type="match status" value="1"/>
</dbReference>
<dbReference type="Gene3D" id="6.10.340.10">
    <property type="match status" value="1"/>
</dbReference>
<evidence type="ECO:0000259" key="5">
    <source>
        <dbReference type="PROSITE" id="PS50111"/>
    </source>
</evidence>
<dbReference type="PANTHER" id="PTHR43531">
    <property type="entry name" value="PROTEIN ICFG"/>
    <property type="match status" value="1"/>
</dbReference>
<evidence type="ECO:0000259" key="6">
    <source>
        <dbReference type="PROSITE" id="PS50885"/>
    </source>
</evidence>
<keyword evidence="3" id="KW-0807">Transducer</keyword>
<dbReference type="Gene3D" id="3.30.450.20">
    <property type="entry name" value="PAS domain"/>
    <property type="match status" value="1"/>
</dbReference>
<dbReference type="SMART" id="SM00304">
    <property type="entry name" value="HAMP"/>
    <property type="match status" value="2"/>
</dbReference>
<dbReference type="PROSITE" id="PS50111">
    <property type="entry name" value="CHEMOTAXIS_TRANSDUC_2"/>
    <property type="match status" value="1"/>
</dbReference>
<evidence type="ECO:0000256" key="4">
    <source>
        <dbReference type="SAM" id="Phobius"/>
    </source>
</evidence>
<feature type="domain" description="Methyl-accepting transducer" evidence="5">
    <location>
        <begin position="241"/>
        <end position="463"/>
    </location>
</feature>
<organism evidence="7 8">
    <name type="scientific">Treponema phagedenis</name>
    <dbReference type="NCBI Taxonomy" id="162"/>
    <lineage>
        <taxon>Bacteria</taxon>
        <taxon>Pseudomonadati</taxon>
        <taxon>Spirochaetota</taxon>
        <taxon>Spirochaetia</taxon>
        <taxon>Spirochaetales</taxon>
        <taxon>Treponemataceae</taxon>
        <taxon>Treponema</taxon>
    </lineage>
</organism>
<feature type="transmembrane region" description="Helical" evidence="4">
    <location>
        <begin position="116"/>
        <end position="137"/>
    </location>
</feature>
<evidence type="ECO:0000256" key="3">
    <source>
        <dbReference type="PROSITE-ProRule" id="PRU00284"/>
    </source>
</evidence>
<comment type="similarity">
    <text evidence="2">Belongs to the methyl-accepting chemotaxis (MCP) protein family.</text>
</comment>
<name>A0A0B7GR46_TREPH</name>
<evidence type="ECO:0000313" key="8">
    <source>
        <dbReference type="Proteomes" id="UP000042527"/>
    </source>
</evidence>
<gene>
    <name evidence="7" type="ORF">TPHV1_140002</name>
</gene>
<evidence type="ECO:0000256" key="1">
    <source>
        <dbReference type="ARBA" id="ARBA00022500"/>
    </source>
</evidence>
<dbReference type="GO" id="GO:0005886">
    <property type="term" value="C:plasma membrane"/>
    <property type="evidence" value="ECO:0007669"/>
    <property type="project" value="TreeGrafter"/>
</dbReference>
<dbReference type="EMBL" id="CDNC01000006">
    <property type="protein sequence ID" value="CEM61054.1"/>
    <property type="molecule type" value="Genomic_DNA"/>
</dbReference>
<dbReference type="AlphaFoldDB" id="A0A0B7GR46"/>
<dbReference type="SMART" id="SM00283">
    <property type="entry name" value="MA"/>
    <property type="match status" value="1"/>
</dbReference>
<keyword evidence="8" id="KW-1185">Reference proteome</keyword>
<dbReference type="SUPFAM" id="SSF58104">
    <property type="entry name" value="Methyl-accepting chemotaxis protein (MCP) signaling domain"/>
    <property type="match status" value="2"/>
</dbReference>
<accession>A0A0B7GR46</accession>
<evidence type="ECO:0000313" key="7">
    <source>
        <dbReference type="EMBL" id="CEM61054.1"/>
    </source>
</evidence>
<evidence type="ECO:0000256" key="2">
    <source>
        <dbReference type="ARBA" id="ARBA00029447"/>
    </source>
</evidence>
<sequence>MMCDIDAFWLSDQITDIVVGKTGGCTILGRTGVTIADPDHNLVKRLGNTAEEAKTDTSLKSCGEFEARAVASKTAGTGRYTYDNIEKVVAFAKMKNGWTVTIYAPTNEFLGSIDDMVISVVITALIILIAVLIIVYFTTSRIALPIRHTAKALQEISQGEGDLTVRLPVMGNDEVTELSRYFNETIEKIGVSIKQVSEETNIMQGIGDELSSNMTKTASAVHQINSHINSVKQQALTQATSVTETAAAIEQIIRTIKQLDASIESQTASVARSSSAIEQMVANIGSITNALEKANIAIKDLASATAEGKHSIAASNTITQKIAEESGGLLEASAVIQHIASQTNLLAMNAAIEAAHAGEAGKGFAVVADEIRKLAEESSTQGKGITATLKMLSGEIENLSASSKTVEEKFNTIFDLSGEVNNTSNRLMEAMKEQEHGSKEVLMAIKDISDVAVEVNTGSNEMRRGGEGVAQEMQKLNELTRIITDSMNEMAAGAIQINSTVQEVNKMTQKNKECIGSLANEVLKFKV</sequence>
<dbReference type="Pfam" id="PF00672">
    <property type="entry name" value="HAMP"/>
    <property type="match status" value="1"/>
</dbReference>
<feature type="domain" description="HAMP" evidence="6">
    <location>
        <begin position="140"/>
        <end position="194"/>
    </location>
</feature>
<dbReference type="PROSITE" id="PS50885">
    <property type="entry name" value="HAMP"/>
    <property type="match status" value="1"/>
</dbReference>
<dbReference type="CDD" id="cd12912">
    <property type="entry name" value="PDC2_MCP_like"/>
    <property type="match status" value="1"/>
</dbReference>
<dbReference type="InterPro" id="IPR051310">
    <property type="entry name" value="MCP_chemotaxis"/>
</dbReference>
<dbReference type="GO" id="GO:0007165">
    <property type="term" value="P:signal transduction"/>
    <property type="evidence" value="ECO:0007669"/>
    <property type="project" value="UniProtKB-KW"/>
</dbReference>
<dbReference type="Pfam" id="PF00015">
    <property type="entry name" value="MCPsignal"/>
    <property type="match status" value="1"/>
</dbReference>
<dbReference type="GO" id="GO:0006935">
    <property type="term" value="P:chemotaxis"/>
    <property type="evidence" value="ECO:0007669"/>
    <property type="project" value="UniProtKB-KW"/>
</dbReference>
<keyword evidence="4" id="KW-0812">Transmembrane</keyword>
<keyword evidence="1" id="KW-0145">Chemotaxis</keyword>